<proteinExistence type="predicted"/>
<evidence type="ECO:0000259" key="2">
    <source>
        <dbReference type="Pfam" id="PF07883"/>
    </source>
</evidence>
<dbReference type="Proteomes" id="UP000755585">
    <property type="component" value="Unassembled WGS sequence"/>
</dbReference>
<evidence type="ECO:0000256" key="1">
    <source>
        <dbReference type="ARBA" id="ARBA00022723"/>
    </source>
</evidence>
<keyword evidence="1" id="KW-0479">Metal-binding</keyword>
<dbReference type="InterPro" id="IPR011051">
    <property type="entry name" value="RmlC_Cupin_sf"/>
</dbReference>
<evidence type="ECO:0000313" key="3">
    <source>
        <dbReference type="EMBL" id="MBP2351438.1"/>
    </source>
</evidence>
<name>A0ABS4UIG0_9ACTN</name>
<keyword evidence="4" id="KW-1185">Reference proteome</keyword>
<dbReference type="PANTHER" id="PTHR35848">
    <property type="entry name" value="OXALATE-BINDING PROTEIN"/>
    <property type="match status" value="1"/>
</dbReference>
<dbReference type="Pfam" id="PF07883">
    <property type="entry name" value="Cupin_2"/>
    <property type="match status" value="1"/>
</dbReference>
<gene>
    <name evidence="3" type="ORF">JOF29_002521</name>
</gene>
<accession>A0ABS4UIG0</accession>
<protein>
    <submittedName>
        <fullName evidence="3">Quercetin dioxygenase-like cupin family protein</fullName>
    </submittedName>
</protein>
<organism evidence="3 4">
    <name type="scientific">Kribbella aluminosa</name>
    <dbReference type="NCBI Taxonomy" id="416017"/>
    <lineage>
        <taxon>Bacteria</taxon>
        <taxon>Bacillati</taxon>
        <taxon>Actinomycetota</taxon>
        <taxon>Actinomycetes</taxon>
        <taxon>Propionibacteriales</taxon>
        <taxon>Kribbellaceae</taxon>
        <taxon>Kribbella</taxon>
    </lineage>
</organism>
<dbReference type="InterPro" id="IPR014710">
    <property type="entry name" value="RmlC-like_jellyroll"/>
</dbReference>
<dbReference type="Gene3D" id="2.60.120.10">
    <property type="entry name" value="Jelly Rolls"/>
    <property type="match status" value="1"/>
</dbReference>
<dbReference type="PANTHER" id="PTHR35848:SF6">
    <property type="entry name" value="CUPIN TYPE-2 DOMAIN-CONTAINING PROTEIN"/>
    <property type="match status" value="1"/>
</dbReference>
<dbReference type="SUPFAM" id="SSF51182">
    <property type="entry name" value="RmlC-like cupins"/>
    <property type="match status" value="1"/>
</dbReference>
<dbReference type="RefSeq" id="WP_307863284.1">
    <property type="nucleotide sequence ID" value="NZ_BAAAVU010000042.1"/>
</dbReference>
<reference evidence="3 4" key="1">
    <citation type="submission" date="2021-03" db="EMBL/GenBank/DDBJ databases">
        <title>Sequencing the genomes of 1000 actinobacteria strains.</title>
        <authorList>
            <person name="Klenk H.-P."/>
        </authorList>
    </citation>
    <scope>NUCLEOTIDE SEQUENCE [LARGE SCALE GENOMIC DNA]</scope>
    <source>
        <strain evidence="3 4">DSM 18824</strain>
    </source>
</reference>
<dbReference type="InterPro" id="IPR013096">
    <property type="entry name" value="Cupin_2"/>
</dbReference>
<dbReference type="InterPro" id="IPR051610">
    <property type="entry name" value="GPI/OXD"/>
</dbReference>
<feature type="domain" description="Cupin type-2" evidence="2">
    <location>
        <begin position="49"/>
        <end position="109"/>
    </location>
</feature>
<sequence length="127" mass="14043">MTKDAMDSRLRRAGEHLTETMPWGRLEWSVSAHLGNSETMTIGTCFINRGSQNGRHFHPNCDEVLRVVRGRIIQSLDGTELEMNAGDVVSIPSGVVHHARNIGAEQAELAITFSSAYRETVDVDGKH</sequence>
<comment type="caution">
    <text evidence="3">The sequence shown here is derived from an EMBL/GenBank/DDBJ whole genome shotgun (WGS) entry which is preliminary data.</text>
</comment>
<evidence type="ECO:0000313" key="4">
    <source>
        <dbReference type="Proteomes" id="UP000755585"/>
    </source>
</evidence>
<dbReference type="EMBL" id="JAGINT010000001">
    <property type="protein sequence ID" value="MBP2351438.1"/>
    <property type="molecule type" value="Genomic_DNA"/>
</dbReference>